<evidence type="ECO:0000256" key="1">
    <source>
        <dbReference type="SAM" id="Phobius"/>
    </source>
</evidence>
<evidence type="ECO:0000313" key="2">
    <source>
        <dbReference type="EMBL" id="OQR74677.1"/>
    </source>
</evidence>
<evidence type="ECO:0000313" key="3">
    <source>
        <dbReference type="Proteomes" id="UP000192247"/>
    </source>
</evidence>
<name>A0A1V9XMF9_9ACAR</name>
<dbReference type="Proteomes" id="UP000192247">
    <property type="component" value="Unassembled WGS sequence"/>
</dbReference>
<organism evidence="2 3">
    <name type="scientific">Tropilaelaps mercedesae</name>
    <dbReference type="NCBI Taxonomy" id="418985"/>
    <lineage>
        <taxon>Eukaryota</taxon>
        <taxon>Metazoa</taxon>
        <taxon>Ecdysozoa</taxon>
        <taxon>Arthropoda</taxon>
        <taxon>Chelicerata</taxon>
        <taxon>Arachnida</taxon>
        <taxon>Acari</taxon>
        <taxon>Parasitiformes</taxon>
        <taxon>Mesostigmata</taxon>
        <taxon>Gamasina</taxon>
        <taxon>Dermanyssoidea</taxon>
        <taxon>Laelapidae</taxon>
        <taxon>Tropilaelaps</taxon>
    </lineage>
</organism>
<proteinExistence type="predicted"/>
<dbReference type="InParanoid" id="A0A1V9XMF9"/>
<keyword evidence="1" id="KW-1133">Transmembrane helix</keyword>
<gene>
    <name evidence="2" type="ORF">BIW11_08910</name>
</gene>
<keyword evidence="3" id="KW-1185">Reference proteome</keyword>
<dbReference type="AlphaFoldDB" id="A0A1V9XMF9"/>
<keyword evidence="1" id="KW-0812">Transmembrane</keyword>
<dbReference type="EMBL" id="MNPL01007581">
    <property type="protein sequence ID" value="OQR74677.1"/>
    <property type="molecule type" value="Genomic_DNA"/>
</dbReference>
<sequence length="299" mass="33678">MPRWLRPRCYIARLPLILAFLWINKNLFCVSATLLNKEKIPQDDGSTLFRLSADRETSETLLRVLKDSPQVASFKTDYSSEDSACTLCWWEVKVEEPKPDQFVAALRARGLLENLSDSKEPIIRDEAHDLVESLASDEPSESSDPGGSAYNMLASAWSKLFDDIQDGVGQLRSKNTAPWLCYWVTSMLLCSALWVAAAFLKYGTKKNFASLRGGAVYEEVLTDVEVNDDAVPRQPSWTTPPLHRGIGVHRSRHHLGRPSSTHGSKPSNLLSRTDVEYYDVEGMLDDIPYYEPRLSGRRP</sequence>
<comment type="caution">
    <text evidence="2">The sequence shown here is derived from an EMBL/GenBank/DDBJ whole genome shotgun (WGS) entry which is preliminary data.</text>
</comment>
<accession>A0A1V9XMF9</accession>
<keyword evidence="1" id="KW-0472">Membrane</keyword>
<protein>
    <recommendedName>
        <fullName evidence="4">Transmembrane protein</fullName>
    </recommendedName>
</protein>
<evidence type="ECO:0008006" key="4">
    <source>
        <dbReference type="Google" id="ProtNLM"/>
    </source>
</evidence>
<reference evidence="2 3" key="1">
    <citation type="journal article" date="2017" name="Gigascience">
        <title>Draft genome of the honey bee ectoparasitic mite, Tropilaelaps mercedesae, is shaped by the parasitic life history.</title>
        <authorList>
            <person name="Dong X."/>
            <person name="Armstrong S.D."/>
            <person name="Xia D."/>
            <person name="Makepeace B.L."/>
            <person name="Darby A.C."/>
            <person name="Kadowaki T."/>
        </authorList>
    </citation>
    <scope>NUCLEOTIDE SEQUENCE [LARGE SCALE GENOMIC DNA]</scope>
    <source>
        <strain evidence="2">Wuxi-XJTLU</strain>
    </source>
</reference>
<feature type="transmembrane region" description="Helical" evidence="1">
    <location>
        <begin position="182"/>
        <end position="202"/>
    </location>
</feature>